<dbReference type="STRING" id="1079859.SAMN04515674_102223"/>
<dbReference type="OrthoDB" id="9775607at2"/>
<keyword evidence="2 3" id="KW-0464">Manganese</keyword>
<feature type="domain" description="Adenine deaminase C-terminal" evidence="5">
    <location>
        <begin position="375"/>
        <end position="542"/>
    </location>
</feature>
<evidence type="ECO:0000313" key="7">
    <source>
        <dbReference type="Proteomes" id="UP000199306"/>
    </source>
</evidence>
<dbReference type="AlphaFoldDB" id="A0A1I5P163"/>
<comment type="cofactor">
    <cofactor evidence="3">
        <name>Mn(2+)</name>
        <dbReference type="ChEBI" id="CHEBI:29035"/>
    </cofactor>
</comment>
<dbReference type="EMBL" id="FOXH01000002">
    <property type="protein sequence ID" value="SFP27794.1"/>
    <property type="molecule type" value="Genomic_DNA"/>
</dbReference>
<dbReference type="RefSeq" id="WP_092012661.1">
    <property type="nucleotide sequence ID" value="NZ_FOXH01000002.1"/>
</dbReference>
<evidence type="ECO:0000259" key="4">
    <source>
        <dbReference type="Pfam" id="PF01979"/>
    </source>
</evidence>
<comment type="similarity">
    <text evidence="3">Belongs to the metallo-dependent hydrolases superfamily. Adenine deaminase family.</text>
</comment>
<dbReference type="PANTHER" id="PTHR11113:SF2">
    <property type="entry name" value="ADENINE DEAMINASE"/>
    <property type="match status" value="1"/>
</dbReference>
<protein>
    <recommendedName>
        <fullName evidence="3">Adenine deaminase</fullName>
        <shortName evidence="3">Adenase</shortName>
        <shortName evidence="3">Adenine aminase</shortName>
        <ecNumber evidence="3">3.5.4.2</ecNumber>
    </recommendedName>
</protein>
<dbReference type="InterPro" id="IPR006679">
    <property type="entry name" value="Adenine_deam"/>
</dbReference>
<dbReference type="Pfam" id="PF13382">
    <property type="entry name" value="Adenine_deam_C"/>
    <property type="match status" value="1"/>
</dbReference>
<evidence type="ECO:0000256" key="1">
    <source>
        <dbReference type="ARBA" id="ARBA00022801"/>
    </source>
</evidence>
<dbReference type="GO" id="GO:0006146">
    <property type="term" value="P:adenine catabolic process"/>
    <property type="evidence" value="ECO:0007669"/>
    <property type="project" value="InterPro"/>
</dbReference>
<dbReference type="PANTHER" id="PTHR11113">
    <property type="entry name" value="N-ACETYLGLUCOSAMINE-6-PHOSPHATE DEACETYLASE"/>
    <property type="match status" value="1"/>
</dbReference>
<sequence>MRIIGNIINIFNRNIQFGEVFIENGLVHKIEISSENPDPSFPYLLPGFVDAHVHIESSMLTPIQFARLAVVHGTVATVSDPHEIGNVLGVKGVEYMLENAEKTSFKFCFGAPSCVPATVFETAGAVISPEDVEYLFKNYPKTGYLAEVMNFPGVLMGDPDMLSKIAIAQKYSKPVDGHAPGLRGEEARRYIEAGCQTDHECFTAEEALDKLKYGMKILIREGSAAKNFEALINLLPGHFEQMMFCSDDKHPDNLVEGHINQLVKRALAKGFDLFQVLQMACVNPVQHYKLPVGLLRPDDPADFILIDNPENFNILKTFLNGELVSENGISKIPDLPSEIVNNFNCNLKSPEDFICKTEGVNADANIKVIEVLDGQLITLASEWPALVRNGALVSDTENDLLKIAVVNRYADSPPAIAFIKNFGLKTGAIASSVAHDSHNIIAVGIDDASISKAVNAIIEVKGGVSAVNDQALKVLPLPIAGLMSGEDGYEVAGNYAAIDHFSKRELGCTLNSPFMSLSFMALLVIPNLKLSDLGLFDGQKFQFTKLLV</sequence>
<dbReference type="InterPro" id="IPR032466">
    <property type="entry name" value="Metal_Hydrolase"/>
</dbReference>
<dbReference type="InterPro" id="IPR006680">
    <property type="entry name" value="Amidohydro-rel"/>
</dbReference>
<dbReference type="HAMAP" id="MF_01518">
    <property type="entry name" value="Adenine_deamin"/>
    <property type="match status" value="1"/>
</dbReference>
<evidence type="ECO:0000313" key="6">
    <source>
        <dbReference type="EMBL" id="SFP27794.1"/>
    </source>
</evidence>
<evidence type="ECO:0000256" key="3">
    <source>
        <dbReference type="HAMAP-Rule" id="MF_01518"/>
    </source>
</evidence>
<dbReference type="EC" id="3.5.4.2" evidence="3"/>
<accession>A0A1I5P163</accession>
<dbReference type="GO" id="GO:0000034">
    <property type="term" value="F:adenine deaminase activity"/>
    <property type="evidence" value="ECO:0007669"/>
    <property type="project" value="UniProtKB-UniRule"/>
</dbReference>
<dbReference type="NCBIfam" id="TIGR01178">
    <property type="entry name" value="ade"/>
    <property type="match status" value="1"/>
</dbReference>
<dbReference type="Gene3D" id="3.20.20.140">
    <property type="entry name" value="Metal-dependent hydrolases"/>
    <property type="match status" value="1"/>
</dbReference>
<organism evidence="6 7">
    <name type="scientific">Pseudarcicella hirudinis</name>
    <dbReference type="NCBI Taxonomy" id="1079859"/>
    <lineage>
        <taxon>Bacteria</taxon>
        <taxon>Pseudomonadati</taxon>
        <taxon>Bacteroidota</taxon>
        <taxon>Cytophagia</taxon>
        <taxon>Cytophagales</taxon>
        <taxon>Flectobacillaceae</taxon>
        <taxon>Pseudarcicella</taxon>
    </lineage>
</organism>
<feature type="domain" description="Amidohydrolase-related" evidence="4">
    <location>
        <begin position="43"/>
        <end position="324"/>
    </location>
</feature>
<proteinExistence type="inferred from homology"/>
<dbReference type="SUPFAM" id="SSF51556">
    <property type="entry name" value="Metallo-dependent hydrolases"/>
    <property type="match status" value="1"/>
</dbReference>
<dbReference type="InterPro" id="IPR026912">
    <property type="entry name" value="Adenine_deam_C"/>
</dbReference>
<evidence type="ECO:0000259" key="5">
    <source>
        <dbReference type="Pfam" id="PF13382"/>
    </source>
</evidence>
<reference evidence="6 7" key="1">
    <citation type="submission" date="2016-10" db="EMBL/GenBank/DDBJ databases">
        <authorList>
            <person name="de Groot N.N."/>
        </authorList>
    </citation>
    <scope>NUCLEOTIDE SEQUENCE [LARGE SCALE GENOMIC DNA]</scope>
    <source>
        <strain evidence="7">E92,LMG 26720,CCM 7988</strain>
    </source>
</reference>
<gene>
    <name evidence="3" type="primary">ade</name>
    <name evidence="6" type="ORF">SAMN04515674_102223</name>
</gene>
<evidence type="ECO:0000256" key="2">
    <source>
        <dbReference type="ARBA" id="ARBA00023211"/>
    </source>
</evidence>
<keyword evidence="7" id="KW-1185">Reference proteome</keyword>
<dbReference type="Pfam" id="PF01979">
    <property type="entry name" value="Amidohydro_1"/>
    <property type="match status" value="1"/>
</dbReference>
<keyword evidence="1 3" id="KW-0378">Hydrolase</keyword>
<dbReference type="Proteomes" id="UP000199306">
    <property type="component" value="Unassembled WGS sequence"/>
</dbReference>
<dbReference type="CDD" id="cd01295">
    <property type="entry name" value="AdeC"/>
    <property type="match status" value="1"/>
</dbReference>
<name>A0A1I5P163_9BACT</name>
<comment type="catalytic activity">
    <reaction evidence="3">
        <text>adenine + H2O + H(+) = hypoxanthine + NH4(+)</text>
        <dbReference type="Rhea" id="RHEA:23688"/>
        <dbReference type="ChEBI" id="CHEBI:15377"/>
        <dbReference type="ChEBI" id="CHEBI:15378"/>
        <dbReference type="ChEBI" id="CHEBI:16708"/>
        <dbReference type="ChEBI" id="CHEBI:17368"/>
        <dbReference type="ChEBI" id="CHEBI:28938"/>
        <dbReference type="EC" id="3.5.4.2"/>
    </reaction>
</comment>